<accession>A0ABS7RP12</accession>
<sequence>MKIRHELTYDASPAEIYAMRADPAFREKVCTALDTVSHTVSIDEAGSGLSVLVDMVRHTEGVPSFAKKVVGDRTRIVQTESWGSAEAADLVLEIPGKPGHIRGRLTSTSNASGTVYAFEGEAKVAIPLVGGKLEGLVAELFTDGMDTEHQVGTAWLAGER</sequence>
<dbReference type="Proteomes" id="UP000754710">
    <property type="component" value="Unassembled WGS sequence"/>
</dbReference>
<dbReference type="InterPro" id="IPR019639">
    <property type="entry name" value="DUF2505"/>
</dbReference>
<name>A0ABS7RP12_9ACTN</name>
<organism evidence="1 2">
    <name type="scientific">Nocardioides jiangsuensis</name>
    <dbReference type="NCBI Taxonomy" id="2866161"/>
    <lineage>
        <taxon>Bacteria</taxon>
        <taxon>Bacillati</taxon>
        <taxon>Actinomycetota</taxon>
        <taxon>Actinomycetes</taxon>
        <taxon>Propionibacteriales</taxon>
        <taxon>Nocardioidaceae</taxon>
        <taxon>Nocardioides</taxon>
    </lineage>
</organism>
<dbReference type="Pfam" id="PF10698">
    <property type="entry name" value="DUF2505"/>
    <property type="match status" value="1"/>
</dbReference>
<evidence type="ECO:0000313" key="1">
    <source>
        <dbReference type="EMBL" id="MBY9076481.1"/>
    </source>
</evidence>
<proteinExistence type="predicted"/>
<reference evidence="1 2" key="1">
    <citation type="submission" date="2021-08" db="EMBL/GenBank/DDBJ databases">
        <title>Nocardioides bacterium WL0053 sp. nov., isolated from the sediment.</title>
        <authorList>
            <person name="Wang L."/>
            <person name="Zhang D."/>
            <person name="Zhang A."/>
        </authorList>
    </citation>
    <scope>NUCLEOTIDE SEQUENCE [LARGE SCALE GENOMIC DNA]</scope>
    <source>
        <strain evidence="1 2">WL0053</strain>
    </source>
</reference>
<evidence type="ECO:0000313" key="2">
    <source>
        <dbReference type="Proteomes" id="UP000754710"/>
    </source>
</evidence>
<gene>
    <name evidence="1" type="ORF">K1X13_16725</name>
</gene>
<dbReference type="EMBL" id="JAIEZQ010000003">
    <property type="protein sequence ID" value="MBY9076481.1"/>
    <property type="molecule type" value="Genomic_DNA"/>
</dbReference>
<keyword evidence="2" id="KW-1185">Reference proteome</keyword>
<dbReference type="RefSeq" id="WP_221026282.1">
    <property type="nucleotide sequence ID" value="NZ_JAIEZQ010000003.1"/>
</dbReference>
<protein>
    <submittedName>
        <fullName evidence="1">DUF2505 domain-containing protein</fullName>
    </submittedName>
</protein>
<comment type="caution">
    <text evidence="1">The sequence shown here is derived from an EMBL/GenBank/DDBJ whole genome shotgun (WGS) entry which is preliminary data.</text>
</comment>